<dbReference type="Gene3D" id="1.10.357.10">
    <property type="entry name" value="Tetracycline Repressor, domain 2"/>
    <property type="match status" value="1"/>
</dbReference>
<feature type="DNA-binding region" description="H-T-H motif" evidence="2">
    <location>
        <begin position="26"/>
        <end position="45"/>
    </location>
</feature>
<protein>
    <recommendedName>
        <fullName evidence="3">HTH tetR-type domain-containing protein</fullName>
    </recommendedName>
</protein>
<dbReference type="PRINTS" id="PR00455">
    <property type="entry name" value="HTHTETR"/>
</dbReference>
<reference evidence="4 5" key="1">
    <citation type="submission" date="2015-01" db="EMBL/GenBank/DDBJ databases">
        <title>Genome sequencing of Jeotgalibacillus soli.</title>
        <authorList>
            <person name="Goh K.M."/>
            <person name="Chan K.-G."/>
            <person name="Yaakop A.S."/>
            <person name="Ee R."/>
            <person name="Gan H.M."/>
            <person name="Chan C.S."/>
        </authorList>
    </citation>
    <scope>NUCLEOTIDE SEQUENCE [LARGE SCALE GENOMIC DNA]</scope>
    <source>
        <strain evidence="4 5">P9</strain>
    </source>
</reference>
<dbReference type="PROSITE" id="PS50977">
    <property type="entry name" value="HTH_TETR_2"/>
    <property type="match status" value="1"/>
</dbReference>
<evidence type="ECO:0000313" key="5">
    <source>
        <dbReference type="Proteomes" id="UP000031938"/>
    </source>
</evidence>
<comment type="caution">
    <text evidence="4">The sequence shown here is derived from an EMBL/GenBank/DDBJ whole genome shotgun (WGS) entry which is preliminary data.</text>
</comment>
<proteinExistence type="predicted"/>
<dbReference type="STRING" id="889306.KP78_07730"/>
<dbReference type="Pfam" id="PF16295">
    <property type="entry name" value="TetR_C_10"/>
    <property type="match status" value="1"/>
</dbReference>
<evidence type="ECO:0000313" key="4">
    <source>
        <dbReference type="EMBL" id="KIL49305.1"/>
    </source>
</evidence>
<dbReference type="GO" id="GO:0000976">
    <property type="term" value="F:transcription cis-regulatory region binding"/>
    <property type="evidence" value="ECO:0007669"/>
    <property type="project" value="TreeGrafter"/>
</dbReference>
<dbReference type="EMBL" id="JXRP01000009">
    <property type="protein sequence ID" value="KIL49305.1"/>
    <property type="molecule type" value="Genomic_DNA"/>
</dbReference>
<evidence type="ECO:0000256" key="2">
    <source>
        <dbReference type="PROSITE-ProRule" id="PRU00335"/>
    </source>
</evidence>
<dbReference type="InterPro" id="IPR050109">
    <property type="entry name" value="HTH-type_TetR-like_transc_reg"/>
</dbReference>
<dbReference type="Pfam" id="PF00440">
    <property type="entry name" value="TetR_N"/>
    <property type="match status" value="1"/>
</dbReference>
<sequence length="189" mass="21924">MTKNKREDILEAALILFAERGFDGTTVPMIAEKAKVGAGTIYRYFENKEFLVNSLFQTTVQQFSNTLKQDFPYTTTDIREQFRHVFYRMIEFANNHVHALQFIDSHSNTYNLDDKSNQMFEEFLDFFRQLLEDGKKQGIISPLPSDALISIVYGAFSHLFKIIRLGVIEETPSLLEGVEQSCWNAIRVY</sequence>
<dbReference type="InterPro" id="IPR036271">
    <property type="entry name" value="Tet_transcr_reg_TetR-rel_C_sf"/>
</dbReference>
<accession>A0A0C2RGI8</accession>
<dbReference type="SUPFAM" id="SSF48498">
    <property type="entry name" value="Tetracyclin repressor-like, C-terminal domain"/>
    <property type="match status" value="1"/>
</dbReference>
<keyword evidence="5" id="KW-1185">Reference proteome</keyword>
<evidence type="ECO:0000259" key="3">
    <source>
        <dbReference type="PROSITE" id="PS50977"/>
    </source>
</evidence>
<dbReference type="InterPro" id="IPR023772">
    <property type="entry name" value="DNA-bd_HTH_TetR-type_CS"/>
</dbReference>
<dbReference type="OrthoDB" id="9812484at2"/>
<dbReference type="Proteomes" id="UP000031938">
    <property type="component" value="Unassembled WGS sequence"/>
</dbReference>
<dbReference type="InterPro" id="IPR009057">
    <property type="entry name" value="Homeodomain-like_sf"/>
</dbReference>
<evidence type="ECO:0000256" key="1">
    <source>
        <dbReference type="ARBA" id="ARBA00023125"/>
    </source>
</evidence>
<organism evidence="4 5">
    <name type="scientific">Jeotgalibacillus soli</name>
    <dbReference type="NCBI Taxonomy" id="889306"/>
    <lineage>
        <taxon>Bacteria</taxon>
        <taxon>Bacillati</taxon>
        <taxon>Bacillota</taxon>
        <taxon>Bacilli</taxon>
        <taxon>Bacillales</taxon>
        <taxon>Caryophanaceae</taxon>
        <taxon>Jeotgalibacillus</taxon>
    </lineage>
</organism>
<feature type="domain" description="HTH tetR-type" evidence="3">
    <location>
        <begin position="3"/>
        <end position="63"/>
    </location>
</feature>
<keyword evidence="1 2" id="KW-0238">DNA-binding</keyword>
<dbReference type="InterPro" id="IPR032551">
    <property type="entry name" value="BscR_C"/>
</dbReference>
<dbReference type="InterPro" id="IPR001647">
    <property type="entry name" value="HTH_TetR"/>
</dbReference>
<dbReference type="SUPFAM" id="SSF46689">
    <property type="entry name" value="Homeodomain-like"/>
    <property type="match status" value="1"/>
</dbReference>
<dbReference type="PANTHER" id="PTHR30055:SF207">
    <property type="entry name" value="HTH-TYPE TRANSCRIPTIONAL REPRESSOR FATR"/>
    <property type="match status" value="1"/>
</dbReference>
<dbReference type="PATRIC" id="fig|889306.3.peg.774"/>
<dbReference type="PANTHER" id="PTHR30055">
    <property type="entry name" value="HTH-TYPE TRANSCRIPTIONAL REGULATOR RUTR"/>
    <property type="match status" value="1"/>
</dbReference>
<name>A0A0C2RGI8_9BACL</name>
<dbReference type="GO" id="GO:0003700">
    <property type="term" value="F:DNA-binding transcription factor activity"/>
    <property type="evidence" value="ECO:0007669"/>
    <property type="project" value="TreeGrafter"/>
</dbReference>
<dbReference type="PROSITE" id="PS01081">
    <property type="entry name" value="HTH_TETR_1"/>
    <property type="match status" value="1"/>
</dbReference>
<dbReference type="RefSeq" id="WP_041086425.1">
    <property type="nucleotide sequence ID" value="NZ_JXRP01000009.1"/>
</dbReference>
<gene>
    <name evidence="4" type="ORF">KP78_07730</name>
</gene>
<dbReference type="AlphaFoldDB" id="A0A0C2RGI8"/>